<dbReference type="EMBL" id="RCHS01003805">
    <property type="protein sequence ID" value="RMX39570.1"/>
    <property type="molecule type" value="Genomic_DNA"/>
</dbReference>
<dbReference type="AlphaFoldDB" id="A0A3M6TDV4"/>
<proteinExistence type="predicted"/>
<dbReference type="Proteomes" id="UP000275408">
    <property type="component" value="Unassembled WGS sequence"/>
</dbReference>
<sequence length="263" mass="30205">MAHRPAPDNLFSDHLALLFKLKTARPPLKVGCVSFRKLRSVDRDAFMDEIRNSKLFRMDTDDPDEFAALFDNILGFLLNRHAPVKHKNTTNRSCVPWMNDEIKLAKRQRRKAERKWRASKAHIDLLSYRTMRNRVTFLSNKARSDYYTTFMTENSTDQRRLFRARNSLLNLSKGSGLPLFTNDYQLANDFGKFFAQKIADIRSVSTNQICLPVNATSTVTASYFQNLICCLNQSSSQQLGKLDNISIRVGDSDIHPVPLARNL</sequence>
<reference evidence="1 2" key="1">
    <citation type="journal article" date="2018" name="Sci. Rep.">
        <title>Comparative analysis of the Pocillopora damicornis genome highlights role of immune system in coral evolution.</title>
        <authorList>
            <person name="Cunning R."/>
            <person name="Bay R.A."/>
            <person name="Gillette P."/>
            <person name="Baker A.C."/>
            <person name="Traylor-Knowles N."/>
        </authorList>
    </citation>
    <scope>NUCLEOTIDE SEQUENCE [LARGE SCALE GENOMIC DNA]</scope>
    <source>
        <strain evidence="1">RSMAS</strain>
        <tissue evidence="1">Whole animal</tissue>
    </source>
</reference>
<dbReference type="PANTHER" id="PTHR46670:SF3">
    <property type="entry name" value="ENDONUCLEASE_EXONUCLEASE_PHOSPHATASE DOMAIN-CONTAINING PROTEIN"/>
    <property type="match status" value="1"/>
</dbReference>
<gene>
    <name evidence="1" type="ORF">pdam_00020825</name>
</gene>
<accession>A0A3M6TDV4</accession>
<dbReference type="STRING" id="46731.A0A3M6TDV4"/>
<organism evidence="1 2">
    <name type="scientific">Pocillopora damicornis</name>
    <name type="common">Cauliflower coral</name>
    <name type="synonym">Millepora damicornis</name>
    <dbReference type="NCBI Taxonomy" id="46731"/>
    <lineage>
        <taxon>Eukaryota</taxon>
        <taxon>Metazoa</taxon>
        <taxon>Cnidaria</taxon>
        <taxon>Anthozoa</taxon>
        <taxon>Hexacorallia</taxon>
        <taxon>Scleractinia</taxon>
        <taxon>Astrocoeniina</taxon>
        <taxon>Pocilloporidae</taxon>
        <taxon>Pocillopora</taxon>
    </lineage>
</organism>
<keyword evidence="2" id="KW-1185">Reference proteome</keyword>
<name>A0A3M6TDV4_POCDA</name>
<comment type="caution">
    <text evidence="1">The sequence shown here is derived from an EMBL/GenBank/DDBJ whole genome shotgun (WGS) entry which is preliminary data.</text>
</comment>
<evidence type="ECO:0000313" key="2">
    <source>
        <dbReference type="Proteomes" id="UP000275408"/>
    </source>
</evidence>
<evidence type="ECO:0000313" key="1">
    <source>
        <dbReference type="EMBL" id="RMX39570.1"/>
    </source>
</evidence>
<dbReference type="OrthoDB" id="5989102at2759"/>
<feature type="non-terminal residue" evidence="1">
    <location>
        <position position="263"/>
    </location>
</feature>
<protein>
    <submittedName>
        <fullName evidence="1">Uncharacterized protein</fullName>
    </submittedName>
</protein>
<dbReference type="PANTHER" id="PTHR46670">
    <property type="entry name" value="ENDO/EXONUCLEASE/PHOSPHATASE DOMAIN-CONTAINING PROTEIN"/>
    <property type="match status" value="1"/>
</dbReference>